<dbReference type="InterPro" id="IPR012767">
    <property type="entry name" value="Trehalose_TreY"/>
</dbReference>
<dbReference type="InterPro" id="IPR013797">
    <property type="entry name" value="Maltooligo_trehalose_synth_4"/>
</dbReference>
<dbReference type="InterPro" id="IPR017853">
    <property type="entry name" value="GH"/>
</dbReference>
<dbReference type="Gene3D" id="3.20.20.80">
    <property type="entry name" value="Glycosidases"/>
    <property type="match status" value="1"/>
</dbReference>
<dbReference type="PANTHER" id="PTHR10357">
    <property type="entry name" value="ALPHA-AMYLASE FAMILY MEMBER"/>
    <property type="match status" value="1"/>
</dbReference>
<dbReference type="InterPro" id="IPR006047">
    <property type="entry name" value="GH13_cat_dom"/>
</dbReference>
<protein>
    <submittedName>
        <fullName evidence="2">(1-&gt;4)-alpha-D-glucan 1-alpha-D-glucosylmutase</fullName>
        <ecNumber evidence="2">5.4.99.15</ecNumber>
    </submittedName>
</protein>
<dbReference type="AlphaFoldDB" id="A0A7W6C4A1"/>
<organism evidence="2 3">
    <name type="scientific">Rhizobium skierniewicense</name>
    <dbReference type="NCBI Taxonomy" id="984260"/>
    <lineage>
        <taxon>Bacteria</taxon>
        <taxon>Pseudomonadati</taxon>
        <taxon>Pseudomonadota</taxon>
        <taxon>Alphaproteobacteria</taxon>
        <taxon>Hyphomicrobiales</taxon>
        <taxon>Rhizobiaceae</taxon>
        <taxon>Rhizobium/Agrobacterium group</taxon>
        <taxon>Rhizobium</taxon>
    </lineage>
</organism>
<accession>A0A7W6C4A1</accession>
<gene>
    <name evidence="2" type="ORF">GGQ73_001425</name>
</gene>
<dbReference type="Proteomes" id="UP000565286">
    <property type="component" value="Unassembled WGS sequence"/>
</dbReference>
<dbReference type="Gene3D" id="1.10.10.470">
    <property type="entry name" value="Maltooligosyl trehalose synthase, domain 4"/>
    <property type="match status" value="1"/>
</dbReference>
<evidence type="ECO:0000259" key="1">
    <source>
        <dbReference type="SMART" id="SM00642"/>
    </source>
</evidence>
<dbReference type="PANTHER" id="PTHR10357:SF216">
    <property type="entry name" value="MALTOOLIGOSYL TREHALOSE SYNTHASE-RELATED"/>
    <property type="match status" value="1"/>
</dbReference>
<dbReference type="Pfam" id="PF00128">
    <property type="entry name" value="Alpha-amylase"/>
    <property type="match status" value="1"/>
</dbReference>
<evidence type="ECO:0000313" key="2">
    <source>
        <dbReference type="EMBL" id="MBB3945492.1"/>
    </source>
</evidence>
<dbReference type="SUPFAM" id="SSF51445">
    <property type="entry name" value="(Trans)glycosidases"/>
    <property type="match status" value="1"/>
</dbReference>
<dbReference type="EMBL" id="JACIDV010000003">
    <property type="protein sequence ID" value="MBB3945492.1"/>
    <property type="molecule type" value="Genomic_DNA"/>
</dbReference>
<dbReference type="EC" id="5.4.99.15" evidence="2"/>
<dbReference type="CDD" id="cd11336">
    <property type="entry name" value="AmyAc_MTSase"/>
    <property type="match status" value="1"/>
</dbReference>
<keyword evidence="3" id="KW-1185">Reference proteome</keyword>
<dbReference type="GO" id="GO:0030980">
    <property type="term" value="P:alpha-glucan catabolic process"/>
    <property type="evidence" value="ECO:0007669"/>
    <property type="project" value="TreeGrafter"/>
</dbReference>
<feature type="domain" description="Glycosyl hydrolase family 13 catalytic" evidence="1">
    <location>
        <begin position="5"/>
        <end position="430"/>
    </location>
</feature>
<dbReference type="Gene3D" id="3.30.1590.10">
    <property type="entry name" value="Maltooligosyl trehalose synthase, domain 2"/>
    <property type="match status" value="1"/>
</dbReference>
<keyword evidence="2" id="KW-0413">Isomerase</keyword>
<evidence type="ECO:0000313" key="3">
    <source>
        <dbReference type="Proteomes" id="UP000565286"/>
    </source>
</evidence>
<dbReference type="GO" id="GO:0005992">
    <property type="term" value="P:trehalose biosynthetic process"/>
    <property type="evidence" value="ECO:0007669"/>
    <property type="project" value="TreeGrafter"/>
</dbReference>
<reference evidence="2 3" key="1">
    <citation type="submission" date="2020-08" db="EMBL/GenBank/DDBJ databases">
        <title>Genomic Encyclopedia of Type Strains, Phase IV (KMG-IV): sequencing the most valuable type-strain genomes for metagenomic binning, comparative biology and taxonomic classification.</title>
        <authorList>
            <person name="Goeker M."/>
        </authorList>
    </citation>
    <scope>NUCLEOTIDE SEQUENCE [LARGE SCALE GENOMIC DNA]</scope>
    <source>
        <strain evidence="2 3">DSM 26438</strain>
    </source>
</reference>
<dbReference type="Gene3D" id="1.10.150.200">
    <property type="entry name" value="Maltooligosyl trehalose synthase, domain 3"/>
    <property type="match status" value="1"/>
</dbReference>
<proteinExistence type="predicted"/>
<name>A0A7W6C4A1_9HYPH</name>
<sequence>MTIPTATYRLQFRNGMTFDRAAAIVPYLKQLGISHLYGSPIFTATSGSTHGYDVTDGNQIDPAIGGRAGFDRLVKALKAVEIGLILDIVPNHMAASLENPWWADVIEHGEQSAYARHFDIDWRRRLTLPVLGEDFDQVLEAGDISVALNPATGKPSLRCYDALYPLSTASYAGREAQIVNTTDKALISQLHDAQPYRLMNWRDASSALSYRRFFEVTGLAGVRIEDESVYEDSHRLIFELVRSGDVDGLRIDHVDGLADPNEYLERLRRDVGPDCYLTVEKILGEGETVPSQWPVSGTTGYEFIAALSDVFVDGDKLADLRGAYDITIGKPLDVAGELRSAKLLMVDKNFAGEFSTLLRLAMDILALQSEVTEVNEADVRGALRELVVSFPVYRTYGTPAGMSEESQRVLADVVDSIEKSEFAPNPDALHRLQTILTGKISDPTGKSSELRTRFQQLTGPLMAKSVEDTLFYRQNMALALNEVGAEPLPRAYSVDRFHAEMKHRLETQPHALSTTSTHDTKRGEDARARLYAISEAPDLWHSCVTRWRDLNAPFRTTINDGVAPEPLVEWMLYQALAGAWPHTLQHTDRDGLGALEARFIPYVEKALREAKLRTNWGDSNELYEHAVLNYARNLLSPDNHAFLNDFTQTLEPFIKAGSSNSLAQTVIKLTAPGVPDIYQGCEGFDLSLVDPDNRREPDFDALSAQLSALPAHLDTVDDPCEPKLKQHIIKLLLTLRSQKADLFLEGDYLPLDITGDSASHLVAFARSTKNDAVIVIVPRLALASITNARPLVNAAHIRLPSRLANSGYVDVLTGKAFDLTEGIDAAEVTGGHGFAVLRRG</sequence>
<dbReference type="GO" id="GO:0047470">
    <property type="term" value="F:(1,4)-alpha-D-glucan 1-alpha-D-glucosylmutase activity"/>
    <property type="evidence" value="ECO:0007669"/>
    <property type="project" value="UniProtKB-EC"/>
</dbReference>
<dbReference type="RefSeq" id="WP_183895026.1">
    <property type="nucleotide sequence ID" value="NZ_JACIDV010000003.1"/>
</dbReference>
<dbReference type="NCBIfam" id="TIGR02401">
    <property type="entry name" value="trehalose_TreY"/>
    <property type="match status" value="1"/>
</dbReference>
<dbReference type="SMART" id="SM00642">
    <property type="entry name" value="Aamy"/>
    <property type="match status" value="1"/>
</dbReference>
<comment type="caution">
    <text evidence="2">The sequence shown here is derived from an EMBL/GenBank/DDBJ whole genome shotgun (WGS) entry which is preliminary data.</text>
</comment>